<reference evidence="1 2" key="1">
    <citation type="journal article" date="2024" name="bioRxiv">
        <title>A reference genome for Trichogramma kaykai: A tiny desert-dwelling parasitoid wasp with competing sex-ratio distorters.</title>
        <authorList>
            <person name="Culotta J."/>
            <person name="Lindsey A.R."/>
        </authorList>
    </citation>
    <scope>NUCLEOTIDE SEQUENCE [LARGE SCALE GENOMIC DNA]</scope>
    <source>
        <strain evidence="1 2">KSX58</strain>
    </source>
</reference>
<evidence type="ECO:0000313" key="2">
    <source>
        <dbReference type="Proteomes" id="UP001627154"/>
    </source>
</evidence>
<proteinExistence type="predicted"/>
<sequence length="134" mass="15654">MPFPEIRAQTFVSGRKADAIGAHKYSHAKCKLQFWQFEAIAKRWNVQLAYAIALHCHHAYTCIRIHKRRQHAENIIAERTLQEYTRVEKDCAHSSLHPKGLFLARTIQHAEQVRCLQSVPWHIIDSRRYAKKAA</sequence>
<protein>
    <submittedName>
        <fullName evidence="1">Uncharacterized protein</fullName>
    </submittedName>
</protein>
<comment type="caution">
    <text evidence="1">The sequence shown here is derived from an EMBL/GenBank/DDBJ whole genome shotgun (WGS) entry which is preliminary data.</text>
</comment>
<keyword evidence="2" id="KW-1185">Reference proteome</keyword>
<accession>A0ABD2WWP7</accession>
<dbReference type="EMBL" id="JBJJXI010000066">
    <property type="protein sequence ID" value="KAL3397273.1"/>
    <property type="molecule type" value="Genomic_DNA"/>
</dbReference>
<evidence type="ECO:0000313" key="1">
    <source>
        <dbReference type="EMBL" id="KAL3397273.1"/>
    </source>
</evidence>
<name>A0ABD2WWP7_9HYME</name>
<organism evidence="1 2">
    <name type="scientific">Trichogramma kaykai</name>
    <dbReference type="NCBI Taxonomy" id="54128"/>
    <lineage>
        <taxon>Eukaryota</taxon>
        <taxon>Metazoa</taxon>
        <taxon>Ecdysozoa</taxon>
        <taxon>Arthropoda</taxon>
        <taxon>Hexapoda</taxon>
        <taxon>Insecta</taxon>
        <taxon>Pterygota</taxon>
        <taxon>Neoptera</taxon>
        <taxon>Endopterygota</taxon>
        <taxon>Hymenoptera</taxon>
        <taxon>Apocrita</taxon>
        <taxon>Proctotrupomorpha</taxon>
        <taxon>Chalcidoidea</taxon>
        <taxon>Trichogrammatidae</taxon>
        <taxon>Trichogramma</taxon>
    </lineage>
</organism>
<gene>
    <name evidence="1" type="ORF">TKK_008844</name>
</gene>
<dbReference type="AlphaFoldDB" id="A0ABD2WWP7"/>
<dbReference type="Proteomes" id="UP001627154">
    <property type="component" value="Unassembled WGS sequence"/>
</dbReference>